<protein>
    <submittedName>
        <fullName evidence="1">Uncharacterized protein</fullName>
    </submittedName>
</protein>
<dbReference type="Proteomes" id="UP001457282">
    <property type="component" value="Unassembled WGS sequence"/>
</dbReference>
<dbReference type="PANTHER" id="PTHR35744">
    <property type="entry name" value="C2H2-TYPE DOMAIN-CONTAINING PROTEIN"/>
    <property type="match status" value="1"/>
</dbReference>
<reference evidence="1 2" key="1">
    <citation type="journal article" date="2023" name="G3 (Bethesda)">
        <title>A chromosome-length genome assembly and annotation of blackberry (Rubus argutus, cv. 'Hillquist').</title>
        <authorList>
            <person name="Bruna T."/>
            <person name="Aryal R."/>
            <person name="Dudchenko O."/>
            <person name="Sargent D.J."/>
            <person name="Mead D."/>
            <person name="Buti M."/>
            <person name="Cavallini A."/>
            <person name="Hytonen T."/>
            <person name="Andres J."/>
            <person name="Pham M."/>
            <person name="Weisz D."/>
            <person name="Mascagni F."/>
            <person name="Usai G."/>
            <person name="Natali L."/>
            <person name="Bassil N."/>
            <person name="Fernandez G.E."/>
            <person name="Lomsadze A."/>
            <person name="Armour M."/>
            <person name="Olukolu B."/>
            <person name="Poorten T."/>
            <person name="Britton C."/>
            <person name="Davik J."/>
            <person name="Ashrafi H."/>
            <person name="Aiden E.L."/>
            <person name="Borodovsky M."/>
            <person name="Worthington M."/>
        </authorList>
    </citation>
    <scope>NUCLEOTIDE SEQUENCE [LARGE SCALE GENOMIC DNA]</scope>
    <source>
        <strain evidence="1">PI 553951</strain>
    </source>
</reference>
<keyword evidence="2" id="KW-1185">Reference proteome</keyword>
<proteinExistence type="predicted"/>
<organism evidence="1 2">
    <name type="scientific">Rubus argutus</name>
    <name type="common">Southern blackberry</name>
    <dbReference type="NCBI Taxonomy" id="59490"/>
    <lineage>
        <taxon>Eukaryota</taxon>
        <taxon>Viridiplantae</taxon>
        <taxon>Streptophyta</taxon>
        <taxon>Embryophyta</taxon>
        <taxon>Tracheophyta</taxon>
        <taxon>Spermatophyta</taxon>
        <taxon>Magnoliopsida</taxon>
        <taxon>eudicotyledons</taxon>
        <taxon>Gunneridae</taxon>
        <taxon>Pentapetalae</taxon>
        <taxon>rosids</taxon>
        <taxon>fabids</taxon>
        <taxon>Rosales</taxon>
        <taxon>Rosaceae</taxon>
        <taxon>Rosoideae</taxon>
        <taxon>Rosoideae incertae sedis</taxon>
        <taxon>Rubus</taxon>
    </lineage>
</organism>
<dbReference type="PANTHER" id="PTHR35744:SF2">
    <property type="entry name" value="OS06G0166200 PROTEIN"/>
    <property type="match status" value="1"/>
</dbReference>
<gene>
    <name evidence="1" type="ORF">M0R45_011943</name>
</gene>
<sequence length="176" mass="19699">MNPIHTTLPCYSKALPLAFLNSSQSPFFNSPQSLRPKPSSSISSNRRWRSYGAGVVTSATNSEIDMVRNKQGIYTPKQKKVVILWDLDNKPPRGPPYQAALALKQVAQHFGEVVDVSAYANRHAFVHLPHWVVEQRRERKQLGHFGAEGDSHAAGALHMRSLRPEVQVQFGFDEAL</sequence>
<dbReference type="AlphaFoldDB" id="A0AAW1YBQ7"/>
<name>A0AAW1YBQ7_RUBAR</name>
<comment type="caution">
    <text evidence="1">The sequence shown here is derived from an EMBL/GenBank/DDBJ whole genome shotgun (WGS) entry which is preliminary data.</text>
</comment>
<dbReference type="EMBL" id="JBEDUW010000002">
    <property type="protein sequence ID" value="KAK9946478.1"/>
    <property type="molecule type" value="Genomic_DNA"/>
</dbReference>
<evidence type="ECO:0000313" key="1">
    <source>
        <dbReference type="EMBL" id="KAK9946478.1"/>
    </source>
</evidence>
<evidence type="ECO:0000313" key="2">
    <source>
        <dbReference type="Proteomes" id="UP001457282"/>
    </source>
</evidence>
<accession>A0AAW1YBQ7</accession>